<protein>
    <submittedName>
        <fullName evidence="1">Uncharacterized protein</fullName>
    </submittedName>
</protein>
<evidence type="ECO:0000313" key="1">
    <source>
        <dbReference type="EMBL" id="PSR74026.1"/>
    </source>
</evidence>
<keyword evidence="2" id="KW-1185">Reference proteome</keyword>
<proteinExistence type="predicted"/>
<reference evidence="1 2" key="1">
    <citation type="submission" date="2018-02" db="EMBL/GenBank/DDBJ databases">
        <title>Genome sequence of the basidiomycete white-rot fungus Phlebia centrifuga.</title>
        <authorList>
            <person name="Granchi Z."/>
            <person name="Peng M."/>
            <person name="de Vries R.P."/>
            <person name="Hilden K."/>
            <person name="Makela M.R."/>
            <person name="Grigoriev I."/>
            <person name="Riley R."/>
        </authorList>
    </citation>
    <scope>NUCLEOTIDE SEQUENCE [LARGE SCALE GENOMIC DNA]</scope>
    <source>
        <strain evidence="1 2">FBCC195</strain>
    </source>
</reference>
<name>A0A2R6NNU2_9APHY</name>
<comment type="caution">
    <text evidence="1">The sequence shown here is derived from an EMBL/GenBank/DDBJ whole genome shotgun (WGS) entry which is preliminary data.</text>
</comment>
<dbReference type="Proteomes" id="UP000186601">
    <property type="component" value="Unassembled WGS sequence"/>
</dbReference>
<accession>A0A2R6NNU2</accession>
<sequence length="333" mass="36508">PNFGDFDKTGFRRNVLGQFGRFLKSTFNAYDSSDLHVIHHEANVEANIGDTTIPIVEVDMNEANKDEGDQYKEIRRVRTLNDFELARENTIARNQEALRHLIPDHLRLFPTDDLHTIFSSINVPMPPPNVNVSILRNTEDPVSNDASILSNVRIPMLPSPTPPAPINANSPTLPCLDDSDLSHLSTRFNADALAGAASLLHENHEPITTAFSAGEPVSAHTADDTSPLASAVDSRDAHSMPAVNDVSGDVPVIRPHFYASILSDFTFPSSVSASVSFTSSNLQDSNQISDLCARKVRVIPTKRSKHSEISFPEYLGLFISSMRAMTFASDLAF</sequence>
<evidence type="ECO:0000313" key="2">
    <source>
        <dbReference type="Proteomes" id="UP000186601"/>
    </source>
</evidence>
<feature type="non-terminal residue" evidence="1">
    <location>
        <position position="1"/>
    </location>
</feature>
<dbReference type="EMBL" id="MLYV02001035">
    <property type="protein sequence ID" value="PSR74026.1"/>
    <property type="molecule type" value="Genomic_DNA"/>
</dbReference>
<dbReference type="AlphaFoldDB" id="A0A2R6NNU2"/>
<organism evidence="1 2">
    <name type="scientific">Hermanssonia centrifuga</name>
    <dbReference type="NCBI Taxonomy" id="98765"/>
    <lineage>
        <taxon>Eukaryota</taxon>
        <taxon>Fungi</taxon>
        <taxon>Dikarya</taxon>
        <taxon>Basidiomycota</taxon>
        <taxon>Agaricomycotina</taxon>
        <taxon>Agaricomycetes</taxon>
        <taxon>Polyporales</taxon>
        <taxon>Meruliaceae</taxon>
        <taxon>Hermanssonia</taxon>
    </lineage>
</organism>
<gene>
    <name evidence="1" type="ORF">PHLCEN_2v10180</name>
</gene>